<evidence type="ECO:0000256" key="3">
    <source>
        <dbReference type="ARBA" id="ARBA00022722"/>
    </source>
</evidence>
<evidence type="ECO:0000256" key="6">
    <source>
        <dbReference type="HAMAP-Rule" id="MF_00337"/>
    </source>
</evidence>
<keyword evidence="2 6" id="KW-0963">Cytoplasm</keyword>
<gene>
    <name evidence="6 8" type="primary">xseB</name>
    <name evidence="8" type="ORF">F9B85_11680</name>
</gene>
<dbReference type="InterPro" id="IPR003761">
    <property type="entry name" value="Exonuc_VII_S"/>
</dbReference>
<evidence type="ECO:0000256" key="4">
    <source>
        <dbReference type="ARBA" id="ARBA00022801"/>
    </source>
</evidence>
<dbReference type="RefSeq" id="WP_151621135.1">
    <property type="nucleotide sequence ID" value="NZ_WBXO01000010.1"/>
</dbReference>
<dbReference type="EC" id="3.1.11.6" evidence="6"/>
<evidence type="ECO:0000256" key="1">
    <source>
        <dbReference type="ARBA" id="ARBA00009998"/>
    </source>
</evidence>
<dbReference type="HAMAP" id="MF_00337">
    <property type="entry name" value="Exonuc_7_S"/>
    <property type="match status" value="1"/>
</dbReference>
<dbReference type="PIRSF" id="PIRSF006488">
    <property type="entry name" value="Exonuc_VII_S"/>
    <property type="match status" value="1"/>
</dbReference>
<evidence type="ECO:0000313" key="8">
    <source>
        <dbReference type="EMBL" id="KAB2951684.1"/>
    </source>
</evidence>
<dbReference type="OrthoDB" id="9798666at2"/>
<proteinExistence type="inferred from homology"/>
<sequence>MADQSKEELVLSYENALARLEEVVRNLEKGEATLDQSLQLFQEGIVLVRHCHGKLDEYEAKVQKLIEAPENLELFSAEE</sequence>
<comment type="catalytic activity">
    <reaction evidence="6">
        <text>Exonucleolytic cleavage in either 5'- to 3'- or 3'- to 5'-direction to yield nucleoside 5'-phosphates.</text>
        <dbReference type="EC" id="3.1.11.6"/>
    </reaction>
</comment>
<dbReference type="Proteomes" id="UP000468766">
    <property type="component" value="Unassembled WGS sequence"/>
</dbReference>
<dbReference type="AlphaFoldDB" id="A0A6I0F090"/>
<dbReference type="GO" id="GO:0005829">
    <property type="term" value="C:cytosol"/>
    <property type="evidence" value="ECO:0007669"/>
    <property type="project" value="TreeGrafter"/>
</dbReference>
<dbReference type="EMBL" id="WBXO01000010">
    <property type="protein sequence ID" value="KAB2951684.1"/>
    <property type="molecule type" value="Genomic_DNA"/>
</dbReference>
<evidence type="ECO:0000313" key="9">
    <source>
        <dbReference type="Proteomes" id="UP000468766"/>
    </source>
</evidence>
<keyword evidence="3 6" id="KW-0540">Nuclease</keyword>
<feature type="coiled-coil region" evidence="7">
    <location>
        <begin position="6"/>
        <end position="33"/>
    </location>
</feature>
<dbReference type="PANTHER" id="PTHR34137">
    <property type="entry name" value="EXODEOXYRIBONUCLEASE 7 SMALL SUBUNIT"/>
    <property type="match status" value="1"/>
</dbReference>
<name>A0A6I0F090_9FIRM</name>
<comment type="function">
    <text evidence="6">Bidirectionally degrades single-stranded DNA into large acid-insoluble oligonucleotides, which are then degraded further into small acid-soluble oligonucleotides.</text>
</comment>
<comment type="caution">
    <text evidence="8">The sequence shown here is derived from an EMBL/GenBank/DDBJ whole genome shotgun (WGS) entry which is preliminary data.</text>
</comment>
<dbReference type="Gene3D" id="1.10.287.1040">
    <property type="entry name" value="Exonuclease VII, small subunit"/>
    <property type="match status" value="1"/>
</dbReference>
<dbReference type="GO" id="GO:0006308">
    <property type="term" value="P:DNA catabolic process"/>
    <property type="evidence" value="ECO:0007669"/>
    <property type="project" value="UniProtKB-UniRule"/>
</dbReference>
<keyword evidence="9" id="KW-1185">Reference proteome</keyword>
<accession>A0A6I0F090</accession>
<keyword evidence="5 6" id="KW-0269">Exonuclease</keyword>
<dbReference type="GO" id="GO:0009318">
    <property type="term" value="C:exodeoxyribonuclease VII complex"/>
    <property type="evidence" value="ECO:0007669"/>
    <property type="project" value="UniProtKB-UniRule"/>
</dbReference>
<keyword evidence="4 6" id="KW-0378">Hydrolase</keyword>
<protein>
    <recommendedName>
        <fullName evidence="6">Exodeoxyribonuclease 7 small subunit</fullName>
        <ecNumber evidence="6">3.1.11.6</ecNumber>
    </recommendedName>
    <alternativeName>
        <fullName evidence="6">Exodeoxyribonuclease VII small subunit</fullName>
        <shortName evidence="6">Exonuclease VII small subunit</shortName>
    </alternativeName>
</protein>
<dbReference type="GO" id="GO:0008855">
    <property type="term" value="F:exodeoxyribonuclease VII activity"/>
    <property type="evidence" value="ECO:0007669"/>
    <property type="project" value="UniProtKB-UniRule"/>
</dbReference>
<evidence type="ECO:0000256" key="5">
    <source>
        <dbReference type="ARBA" id="ARBA00022839"/>
    </source>
</evidence>
<comment type="subunit">
    <text evidence="6">Heterooligomer composed of large and small subunits.</text>
</comment>
<comment type="subcellular location">
    <subcellularLocation>
        <location evidence="6">Cytoplasm</location>
    </subcellularLocation>
</comment>
<dbReference type="SUPFAM" id="SSF116842">
    <property type="entry name" value="XseB-like"/>
    <property type="match status" value="1"/>
</dbReference>
<organism evidence="8 9">
    <name type="scientific">Heliorestis acidaminivorans</name>
    <dbReference type="NCBI Taxonomy" id="553427"/>
    <lineage>
        <taxon>Bacteria</taxon>
        <taxon>Bacillati</taxon>
        <taxon>Bacillota</taxon>
        <taxon>Clostridia</taxon>
        <taxon>Eubacteriales</taxon>
        <taxon>Heliobacteriaceae</taxon>
        <taxon>Heliorestis</taxon>
    </lineage>
</organism>
<keyword evidence="7" id="KW-0175">Coiled coil</keyword>
<dbReference type="PANTHER" id="PTHR34137:SF1">
    <property type="entry name" value="EXODEOXYRIBONUCLEASE 7 SMALL SUBUNIT"/>
    <property type="match status" value="1"/>
</dbReference>
<dbReference type="InterPro" id="IPR037004">
    <property type="entry name" value="Exonuc_VII_ssu_sf"/>
</dbReference>
<dbReference type="NCBIfam" id="TIGR01280">
    <property type="entry name" value="xseB"/>
    <property type="match status" value="1"/>
</dbReference>
<evidence type="ECO:0000256" key="7">
    <source>
        <dbReference type="SAM" id="Coils"/>
    </source>
</evidence>
<reference evidence="8 9" key="1">
    <citation type="submission" date="2019-10" db="EMBL/GenBank/DDBJ databases">
        <title>Whole-genome sequence of the extremophile Heliorestis acidaminivorans DSM 24790.</title>
        <authorList>
            <person name="Kyndt J.A."/>
            <person name="Meyer T.E."/>
        </authorList>
    </citation>
    <scope>NUCLEOTIDE SEQUENCE [LARGE SCALE GENOMIC DNA]</scope>
    <source>
        <strain evidence="8 9">DSM 24790</strain>
    </source>
</reference>
<dbReference type="Pfam" id="PF02609">
    <property type="entry name" value="Exonuc_VII_S"/>
    <property type="match status" value="1"/>
</dbReference>
<comment type="similarity">
    <text evidence="1 6">Belongs to the XseB family.</text>
</comment>
<evidence type="ECO:0000256" key="2">
    <source>
        <dbReference type="ARBA" id="ARBA00022490"/>
    </source>
</evidence>